<organism evidence="1 2">
    <name type="scientific">Cytobacillus stercorigallinarum</name>
    <dbReference type="NCBI Taxonomy" id="2762240"/>
    <lineage>
        <taxon>Bacteria</taxon>
        <taxon>Bacillati</taxon>
        <taxon>Bacillota</taxon>
        <taxon>Bacilli</taxon>
        <taxon>Bacillales</taxon>
        <taxon>Bacillaceae</taxon>
        <taxon>Cytobacillus</taxon>
    </lineage>
</organism>
<comment type="caution">
    <text evidence="1">The sequence shown here is derived from an EMBL/GenBank/DDBJ whole genome shotgun (WGS) entry which is preliminary data.</text>
</comment>
<dbReference type="EMBL" id="JACSQT010000003">
    <property type="protein sequence ID" value="MBD7937302.1"/>
    <property type="molecule type" value="Genomic_DNA"/>
</dbReference>
<dbReference type="Proteomes" id="UP000657931">
    <property type="component" value="Unassembled WGS sequence"/>
</dbReference>
<accession>A0ABR8QPE5</accession>
<sequence length="57" mass="6524">MDLLKTWESALLSSNSIIRTYASETLEHTFLSTPDTLNKVLDSQYADALIPHIKYMH</sequence>
<reference evidence="1 2" key="1">
    <citation type="submission" date="2020-08" db="EMBL/GenBank/DDBJ databases">
        <title>A Genomic Blueprint of the Chicken Gut Microbiome.</title>
        <authorList>
            <person name="Gilroy R."/>
            <person name="Ravi A."/>
            <person name="Getino M."/>
            <person name="Pursley I."/>
            <person name="Horton D.L."/>
            <person name="Alikhan N.-F."/>
            <person name="Baker D."/>
            <person name="Gharbi K."/>
            <person name="Hall N."/>
            <person name="Watson M."/>
            <person name="Adriaenssens E.M."/>
            <person name="Foster-Nyarko E."/>
            <person name="Jarju S."/>
            <person name="Secka A."/>
            <person name="Antonio M."/>
            <person name="Oren A."/>
            <person name="Chaudhuri R."/>
            <person name="La Ragione R.M."/>
            <person name="Hildebrand F."/>
            <person name="Pallen M.J."/>
        </authorList>
    </citation>
    <scope>NUCLEOTIDE SEQUENCE [LARGE SCALE GENOMIC DNA]</scope>
    <source>
        <strain evidence="1 2">Sa5YUA1</strain>
    </source>
</reference>
<evidence type="ECO:0000313" key="2">
    <source>
        <dbReference type="Proteomes" id="UP000657931"/>
    </source>
</evidence>
<evidence type="ECO:0000313" key="1">
    <source>
        <dbReference type="EMBL" id="MBD7937302.1"/>
    </source>
</evidence>
<dbReference type="RefSeq" id="WP_191813381.1">
    <property type="nucleotide sequence ID" value="NZ_JACSQT010000003.1"/>
</dbReference>
<gene>
    <name evidence="1" type="ORF">H9655_09685</name>
</gene>
<proteinExistence type="predicted"/>
<keyword evidence="2" id="KW-1185">Reference proteome</keyword>
<protein>
    <submittedName>
        <fullName evidence="1">Uncharacterized protein</fullName>
    </submittedName>
</protein>
<name>A0ABR8QPE5_9BACI</name>